<keyword evidence="3" id="KW-1185">Reference proteome</keyword>
<sequence length="64" mass="7001">MTSASPRWRKSTRSANEGNCVEVADNLLGVVLVRDSKDRSGPTLSFTPDAWRSLIAALQLSRPD</sequence>
<feature type="domain" description="DUF397" evidence="1">
    <location>
        <begin position="7"/>
        <end position="58"/>
    </location>
</feature>
<evidence type="ECO:0000313" key="3">
    <source>
        <dbReference type="Proteomes" id="UP000199696"/>
    </source>
</evidence>
<dbReference type="STRING" id="227316.GA0070604_6183"/>
<dbReference type="OrthoDB" id="4301277at2"/>
<reference evidence="3" key="1">
    <citation type="submission" date="2016-06" db="EMBL/GenBank/DDBJ databases">
        <authorList>
            <person name="Varghese N."/>
            <person name="Submissions Spin"/>
        </authorList>
    </citation>
    <scope>NUCLEOTIDE SEQUENCE [LARGE SCALE GENOMIC DNA]</scope>
    <source>
        <strain evidence="3">DSM 44814</strain>
    </source>
</reference>
<protein>
    <recommendedName>
        <fullName evidence="1">DUF397 domain-containing protein</fullName>
    </recommendedName>
</protein>
<name>A0A1C6VP32_9ACTN</name>
<evidence type="ECO:0000313" key="2">
    <source>
        <dbReference type="EMBL" id="SCL68055.1"/>
    </source>
</evidence>
<dbReference type="Pfam" id="PF04149">
    <property type="entry name" value="DUF397"/>
    <property type="match status" value="1"/>
</dbReference>
<accession>A0A1C6VP32</accession>
<dbReference type="EMBL" id="FMHY01000002">
    <property type="protein sequence ID" value="SCL68055.1"/>
    <property type="molecule type" value="Genomic_DNA"/>
</dbReference>
<dbReference type="Proteomes" id="UP000199696">
    <property type="component" value="Unassembled WGS sequence"/>
</dbReference>
<evidence type="ECO:0000259" key="1">
    <source>
        <dbReference type="Pfam" id="PF04149"/>
    </source>
</evidence>
<gene>
    <name evidence="2" type="ORF">GA0070604_6183</name>
</gene>
<proteinExistence type="predicted"/>
<dbReference type="AlphaFoldDB" id="A0A1C6VP32"/>
<dbReference type="RefSeq" id="WP_091126492.1">
    <property type="nucleotide sequence ID" value="NZ_FMHY01000002.1"/>
</dbReference>
<organism evidence="2 3">
    <name type="scientific">Micromonospora eburnea</name>
    <dbReference type="NCBI Taxonomy" id="227316"/>
    <lineage>
        <taxon>Bacteria</taxon>
        <taxon>Bacillati</taxon>
        <taxon>Actinomycetota</taxon>
        <taxon>Actinomycetes</taxon>
        <taxon>Micromonosporales</taxon>
        <taxon>Micromonosporaceae</taxon>
        <taxon>Micromonospora</taxon>
    </lineage>
</organism>
<dbReference type="InterPro" id="IPR007278">
    <property type="entry name" value="DUF397"/>
</dbReference>